<evidence type="ECO:0000256" key="8">
    <source>
        <dbReference type="PROSITE-ProRule" id="PRU00339"/>
    </source>
</evidence>
<keyword evidence="3" id="KW-0677">Repeat</keyword>
<evidence type="ECO:0000313" key="10">
    <source>
        <dbReference type="EMBL" id="PAA64284.1"/>
    </source>
</evidence>
<dbReference type="SUPFAM" id="SSF48452">
    <property type="entry name" value="TPR-like"/>
    <property type="match status" value="2"/>
</dbReference>
<dbReference type="Gene3D" id="1.25.40.10">
    <property type="entry name" value="Tetratricopeptide repeat domain"/>
    <property type="match status" value="3"/>
</dbReference>
<dbReference type="STRING" id="282301.A0A267ETI0"/>
<dbReference type="SMART" id="SM00028">
    <property type="entry name" value="TPR"/>
    <property type="match status" value="4"/>
</dbReference>
<dbReference type="PROSITE" id="PS50005">
    <property type="entry name" value="TPR"/>
    <property type="match status" value="2"/>
</dbReference>
<feature type="non-terminal residue" evidence="10">
    <location>
        <position position="1"/>
    </location>
</feature>
<dbReference type="GO" id="GO:0120170">
    <property type="term" value="F:intraciliary transport particle B binding"/>
    <property type="evidence" value="ECO:0007669"/>
    <property type="project" value="TreeGrafter"/>
</dbReference>
<dbReference type="GO" id="GO:0030992">
    <property type="term" value="C:intraciliary transport particle B"/>
    <property type="evidence" value="ECO:0007669"/>
    <property type="project" value="TreeGrafter"/>
</dbReference>
<evidence type="ECO:0000256" key="9">
    <source>
        <dbReference type="RuleBase" id="RU367070"/>
    </source>
</evidence>
<proteinExistence type="inferred from homology"/>
<reference evidence="10 11" key="1">
    <citation type="submission" date="2017-06" db="EMBL/GenBank/DDBJ databases">
        <title>A platform for efficient transgenesis in Macrostomum lignano, a flatworm model organism for stem cell research.</title>
        <authorList>
            <person name="Berezikov E."/>
        </authorList>
    </citation>
    <scope>NUCLEOTIDE SEQUENCE [LARGE SCALE GENOMIC DNA]</scope>
    <source>
        <strain evidence="10">DV1</strain>
        <tissue evidence="10">Whole organism</tissue>
    </source>
</reference>
<keyword evidence="4 9" id="KW-0970">Cilium biogenesis/degradation</keyword>
<dbReference type="GO" id="GO:0042073">
    <property type="term" value="P:intraciliary transport"/>
    <property type="evidence" value="ECO:0007669"/>
    <property type="project" value="UniProtKB-UniRule"/>
</dbReference>
<keyword evidence="6 9" id="KW-0969">Cilium</keyword>
<evidence type="ECO:0000313" key="11">
    <source>
        <dbReference type="Proteomes" id="UP000215902"/>
    </source>
</evidence>
<keyword evidence="11" id="KW-1185">Reference proteome</keyword>
<comment type="similarity">
    <text evidence="2 9">Belongs to the TTC30/dfy-1/fleer family.</text>
</comment>
<evidence type="ECO:0000256" key="3">
    <source>
        <dbReference type="ARBA" id="ARBA00022737"/>
    </source>
</evidence>
<comment type="subcellular location">
    <subcellularLocation>
        <location evidence="1 9">Cell projection</location>
        <location evidence="1 9">Cilium</location>
    </subcellularLocation>
</comment>
<evidence type="ECO:0000256" key="1">
    <source>
        <dbReference type="ARBA" id="ARBA00004138"/>
    </source>
</evidence>
<gene>
    <name evidence="10" type="ORF">BOX15_Mlig020890g1</name>
</gene>
<organism evidence="10 11">
    <name type="scientific">Macrostomum lignano</name>
    <dbReference type="NCBI Taxonomy" id="282301"/>
    <lineage>
        <taxon>Eukaryota</taxon>
        <taxon>Metazoa</taxon>
        <taxon>Spiralia</taxon>
        <taxon>Lophotrochozoa</taxon>
        <taxon>Platyhelminthes</taxon>
        <taxon>Rhabditophora</taxon>
        <taxon>Macrostomorpha</taxon>
        <taxon>Macrostomida</taxon>
        <taxon>Macrostomidae</taxon>
        <taxon>Macrostomum</taxon>
    </lineage>
</organism>
<keyword evidence="5 8" id="KW-0802">TPR repeat</keyword>
<protein>
    <recommendedName>
        <fullName evidence="9">Tetratricopeptide repeat protein 30</fullName>
    </recommendedName>
</protein>
<dbReference type="InterPro" id="IPR039941">
    <property type="entry name" value="TT30"/>
</dbReference>
<comment type="caution">
    <text evidence="10">The sequence shown here is derived from an EMBL/GenBank/DDBJ whole genome shotgun (WGS) entry which is preliminary data.</text>
</comment>
<dbReference type="InterPro" id="IPR011990">
    <property type="entry name" value="TPR-like_helical_dom_sf"/>
</dbReference>
<evidence type="ECO:0000256" key="2">
    <source>
        <dbReference type="ARBA" id="ARBA00009522"/>
    </source>
</evidence>
<dbReference type="EMBL" id="NIVC01001767">
    <property type="protein sequence ID" value="PAA64284.1"/>
    <property type="molecule type" value="Genomic_DNA"/>
</dbReference>
<comment type="function">
    <text evidence="9">Required for polyglutamylation of axonemal tubulin. Plays a role in anterograde intraflagellar transport (IFT), the process by which cilia precursors are transported from the base of the cilium to the site of their incorporation at the tip.</text>
</comment>
<dbReference type="PANTHER" id="PTHR20931:SF0">
    <property type="entry name" value="TETRATRICOPEPTIDE REPEAT PROTEIN 30"/>
    <property type="match status" value="1"/>
</dbReference>
<dbReference type="AlphaFoldDB" id="A0A267ETI0"/>
<dbReference type="Proteomes" id="UP000215902">
    <property type="component" value="Unassembled WGS sequence"/>
</dbReference>
<dbReference type="InterPro" id="IPR019734">
    <property type="entry name" value="TPR_rpt"/>
</dbReference>
<evidence type="ECO:0000256" key="6">
    <source>
        <dbReference type="ARBA" id="ARBA00023069"/>
    </source>
</evidence>
<name>A0A267ETI0_9PLAT</name>
<keyword evidence="7 9" id="KW-0966">Cell projection</keyword>
<feature type="repeat" description="TPR" evidence="8">
    <location>
        <begin position="143"/>
        <end position="176"/>
    </location>
</feature>
<feature type="repeat" description="TPR" evidence="8">
    <location>
        <begin position="45"/>
        <end position="78"/>
    </location>
</feature>
<sequence length="649" mass="74286">SMTTLTHTIKDGQFTSSIYGLIKDKQYKEALAILNQQLNRHPNSRAALSLLGYCHYQLQDFTSASDCYEQLLELYPENVDYQLYFAQCLYQAGLYTQAMKVAAQIEAPAFEDRSLKLQAAIQYASEDYASAKALVDRCPADDADTLVNNGCLLYQEGKYQEACNLFTKALRIVNFRPDLAYNAALCHYRLRQFPFALKHLGDIIERGIRDHPELSVGIATDGMEVRSVGNTQTLHESALVEAFNLKTAIEFTMRNRRQAQEALTDMPPRSEAELDPVTLHNQALVSSEDDPTGCFQKLLFLVQQPSFPPEALANLLLLYIRHEYYDLAADLLAENTETACRLLSAFLLDFLEAAVLTQTAPELAYQKLDQLAGRQADNLRRLTRLVQVSRQKRDDEASRAAVSEYEEGLEQYIPVLMQQAKIYWDRENYAEVERIFRSSVEFCSEHDTWKLNVAHVLLMREQYKEAANFYEGIVKKNYDKILNVSAGSLANLCVAYIMVNQNEDAEELMRKIEKEEEVAAYEDPDRRLYHSCIVNLVIGTLYCAKGNYEFGISRVMKSLEPFQRKISTETWYYAKRCFLSLLEKMAMRLVFMRDSCDEDCIQFLELCERHGAEVKGFPPSPLDKDPHPGRNTVTYQARLLKSLYLQLLS</sequence>
<evidence type="ECO:0000256" key="7">
    <source>
        <dbReference type="ARBA" id="ARBA00023273"/>
    </source>
</evidence>
<dbReference type="GO" id="GO:0005879">
    <property type="term" value="C:axonemal microtubule"/>
    <property type="evidence" value="ECO:0007669"/>
    <property type="project" value="UniProtKB-UniRule"/>
</dbReference>
<evidence type="ECO:0000256" key="4">
    <source>
        <dbReference type="ARBA" id="ARBA00022794"/>
    </source>
</evidence>
<evidence type="ECO:0000256" key="5">
    <source>
        <dbReference type="ARBA" id="ARBA00022803"/>
    </source>
</evidence>
<accession>A0A267ETI0</accession>
<dbReference type="PANTHER" id="PTHR20931">
    <property type="entry name" value="TETRATRICOPEPTIDE REPEAT PROTEIN 30"/>
    <property type="match status" value="1"/>
</dbReference>
<dbReference type="Pfam" id="PF12895">
    <property type="entry name" value="ANAPC3"/>
    <property type="match status" value="1"/>
</dbReference>
<dbReference type="OrthoDB" id="10249577at2759"/>
<dbReference type="FunFam" id="1.25.40.10:FF:000186">
    <property type="entry name" value="Tetratricopeptide repeat domain 30A"/>
    <property type="match status" value="1"/>
</dbReference>